<dbReference type="InParanoid" id="G2Y4R3"/>
<gene>
    <name evidence="2" type="ORF">BofuT4_uP036330.1</name>
</gene>
<organism evidence="2 3">
    <name type="scientific">Botryotinia fuckeliana (strain T4)</name>
    <name type="common">Noble rot fungus</name>
    <name type="synonym">Botrytis cinerea</name>
    <dbReference type="NCBI Taxonomy" id="999810"/>
    <lineage>
        <taxon>Eukaryota</taxon>
        <taxon>Fungi</taxon>
        <taxon>Dikarya</taxon>
        <taxon>Ascomycota</taxon>
        <taxon>Pezizomycotina</taxon>
        <taxon>Leotiomycetes</taxon>
        <taxon>Helotiales</taxon>
        <taxon>Sclerotiniaceae</taxon>
        <taxon>Botrytis</taxon>
    </lineage>
</organism>
<dbReference type="AlphaFoldDB" id="G2Y4R3"/>
<evidence type="ECO:0000256" key="1">
    <source>
        <dbReference type="SAM" id="MobiDB-lite"/>
    </source>
</evidence>
<protein>
    <submittedName>
        <fullName evidence="2">Uncharacterized protein</fullName>
    </submittedName>
</protein>
<proteinExistence type="predicted"/>
<evidence type="ECO:0000313" key="3">
    <source>
        <dbReference type="Proteomes" id="UP000008177"/>
    </source>
</evidence>
<sequence length="38" mass="4048">MARGKNPPSIQARIQASDFPSPVTIHVHIQASPPGANR</sequence>
<accession>G2Y4R3</accession>
<reference evidence="3" key="1">
    <citation type="journal article" date="2011" name="PLoS Genet.">
        <title>Genomic analysis of the necrotrophic fungal pathogens Sclerotinia sclerotiorum and Botrytis cinerea.</title>
        <authorList>
            <person name="Amselem J."/>
            <person name="Cuomo C.A."/>
            <person name="van Kan J.A."/>
            <person name="Viaud M."/>
            <person name="Benito E.P."/>
            <person name="Couloux A."/>
            <person name="Coutinho P.M."/>
            <person name="de Vries R.P."/>
            <person name="Dyer P.S."/>
            <person name="Fillinger S."/>
            <person name="Fournier E."/>
            <person name="Gout L."/>
            <person name="Hahn M."/>
            <person name="Kohn L."/>
            <person name="Lapalu N."/>
            <person name="Plummer K.M."/>
            <person name="Pradier J.M."/>
            <person name="Quevillon E."/>
            <person name="Sharon A."/>
            <person name="Simon A."/>
            <person name="ten Have A."/>
            <person name="Tudzynski B."/>
            <person name="Tudzynski P."/>
            <person name="Wincker P."/>
            <person name="Andrew M."/>
            <person name="Anthouard V."/>
            <person name="Beever R.E."/>
            <person name="Beffa R."/>
            <person name="Benoit I."/>
            <person name="Bouzid O."/>
            <person name="Brault B."/>
            <person name="Chen Z."/>
            <person name="Choquer M."/>
            <person name="Collemare J."/>
            <person name="Cotton P."/>
            <person name="Danchin E.G."/>
            <person name="Da Silva C."/>
            <person name="Gautier A."/>
            <person name="Giraud C."/>
            <person name="Giraud T."/>
            <person name="Gonzalez C."/>
            <person name="Grossetete S."/>
            <person name="Guldener U."/>
            <person name="Henrissat B."/>
            <person name="Howlett B.J."/>
            <person name="Kodira C."/>
            <person name="Kretschmer M."/>
            <person name="Lappartient A."/>
            <person name="Leroch M."/>
            <person name="Levis C."/>
            <person name="Mauceli E."/>
            <person name="Neuveglise C."/>
            <person name="Oeser B."/>
            <person name="Pearson M."/>
            <person name="Poulain J."/>
            <person name="Poussereau N."/>
            <person name="Quesneville H."/>
            <person name="Rascle C."/>
            <person name="Schumacher J."/>
            <person name="Segurens B."/>
            <person name="Sexton A."/>
            <person name="Silva E."/>
            <person name="Sirven C."/>
            <person name="Soanes D.M."/>
            <person name="Talbot N.J."/>
            <person name="Templeton M."/>
            <person name="Yandava C."/>
            <person name="Yarden O."/>
            <person name="Zeng Q."/>
            <person name="Rollins J.A."/>
            <person name="Lebrun M.H."/>
            <person name="Dickman M."/>
        </authorList>
    </citation>
    <scope>NUCLEOTIDE SEQUENCE [LARGE SCALE GENOMIC DNA]</scope>
    <source>
        <strain evidence="3">T4</strain>
    </source>
</reference>
<name>G2Y4R3_BOTF4</name>
<dbReference type="Proteomes" id="UP000008177">
    <property type="component" value="Unplaced contigs"/>
</dbReference>
<dbReference type="EMBL" id="FQ790287">
    <property type="protein sequence ID" value="CCD47653.1"/>
    <property type="molecule type" value="Genomic_DNA"/>
</dbReference>
<evidence type="ECO:0000313" key="2">
    <source>
        <dbReference type="EMBL" id="CCD47653.1"/>
    </source>
</evidence>
<dbReference type="HOGENOM" id="CLU_3335469_0_0_1"/>
<feature type="region of interest" description="Disordered" evidence="1">
    <location>
        <begin position="1"/>
        <end position="22"/>
    </location>
</feature>